<organism evidence="1 2">
    <name type="scientific">Bernardetia litoralis (strain ATCC 23117 / DSM 6794 / NBRC 15988 / NCIMB 1366 / Fx l1 / Sio-4)</name>
    <name type="common">Flexibacter litoralis</name>
    <dbReference type="NCBI Taxonomy" id="880071"/>
    <lineage>
        <taxon>Bacteria</taxon>
        <taxon>Pseudomonadati</taxon>
        <taxon>Bacteroidota</taxon>
        <taxon>Cytophagia</taxon>
        <taxon>Cytophagales</taxon>
        <taxon>Bernardetiaceae</taxon>
        <taxon>Bernardetia</taxon>
    </lineage>
</organism>
<evidence type="ECO:0000313" key="1">
    <source>
        <dbReference type="EMBL" id="AFM03846.1"/>
    </source>
</evidence>
<dbReference type="EMBL" id="CP003345">
    <property type="protein sequence ID" value="AFM03846.1"/>
    <property type="molecule type" value="Genomic_DNA"/>
</dbReference>
<dbReference type="KEGG" id="fli:Fleli_1418"/>
<gene>
    <name evidence="1" type="ordered locus">Fleli_1418</name>
</gene>
<name>I4AIR1_BERLS</name>
<dbReference type="STRING" id="880071.Fleli_1418"/>
<reference evidence="2" key="1">
    <citation type="submission" date="2012-06" db="EMBL/GenBank/DDBJ databases">
        <title>The complete genome of Flexibacter litoralis DSM 6794.</title>
        <authorList>
            <person name="Lucas S."/>
            <person name="Copeland A."/>
            <person name="Lapidus A."/>
            <person name="Glavina del Rio T."/>
            <person name="Dalin E."/>
            <person name="Tice H."/>
            <person name="Bruce D."/>
            <person name="Goodwin L."/>
            <person name="Pitluck S."/>
            <person name="Peters L."/>
            <person name="Ovchinnikova G."/>
            <person name="Lu M."/>
            <person name="Kyrpides N."/>
            <person name="Mavromatis K."/>
            <person name="Ivanova N."/>
            <person name="Brettin T."/>
            <person name="Detter J.C."/>
            <person name="Han C."/>
            <person name="Larimer F."/>
            <person name="Land M."/>
            <person name="Hauser L."/>
            <person name="Markowitz V."/>
            <person name="Cheng J.-F."/>
            <person name="Hugenholtz P."/>
            <person name="Woyke T."/>
            <person name="Wu D."/>
            <person name="Spring S."/>
            <person name="Lang E."/>
            <person name="Kopitz M."/>
            <person name="Brambilla E."/>
            <person name="Klenk H.-P."/>
            <person name="Eisen J.A."/>
        </authorList>
    </citation>
    <scope>NUCLEOTIDE SEQUENCE [LARGE SCALE GENOMIC DNA]</scope>
    <source>
        <strain evidence="2">ATCC 23117 / DSM 6794 / NBRC 15988 / NCIMB 1366 / Sio-4</strain>
    </source>
</reference>
<evidence type="ECO:0008006" key="3">
    <source>
        <dbReference type="Google" id="ProtNLM"/>
    </source>
</evidence>
<dbReference type="InterPro" id="IPR007485">
    <property type="entry name" value="LPS_assembly_LptE"/>
</dbReference>
<dbReference type="GO" id="GO:0019867">
    <property type="term" value="C:outer membrane"/>
    <property type="evidence" value="ECO:0007669"/>
    <property type="project" value="InterPro"/>
</dbReference>
<proteinExistence type="predicted"/>
<keyword evidence="2" id="KW-1185">Reference proteome</keyword>
<dbReference type="Pfam" id="PF04390">
    <property type="entry name" value="LptE"/>
    <property type="match status" value="1"/>
</dbReference>
<dbReference type="PATRIC" id="fig|880071.3.peg.1395"/>
<dbReference type="GO" id="GO:0043165">
    <property type="term" value="P:Gram-negative-bacterium-type cell outer membrane assembly"/>
    <property type="evidence" value="ECO:0007669"/>
    <property type="project" value="InterPro"/>
</dbReference>
<accession>I4AIR1</accession>
<dbReference type="AlphaFoldDB" id="I4AIR1"/>
<dbReference type="eggNOG" id="ENOG5032RR7">
    <property type="taxonomic scope" value="Bacteria"/>
</dbReference>
<dbReference type="Proteomes" id="UP000006054">
    <property type="component" value="Chromosome"/>
</dbReference>
<protein>
    <recommendedName>
        <fullName evidence="3">Lipopolysaccharide-assembly</fullName>
    </recommendedName>
</protein>
<evidence type="ECO:0000313" key="2">
    <source>
        <dbReference type="Proteomes" id="UP000006054"/>
    </source>
</evidence>
<dbReference type="HOGENOM" id="CLU_114082_1_0_10"/>
<sequence precursor="true">MVYIARVSMSNNIIKKMMNKYINKAFFLSLILILSSCTGASLFKLNGGTIDYTQIKTLSIQPILNDAGQGPPTITINATEKLREFYLRNTRLGLVQTGGDMQLEGRIVGYEVIPVAPQGGTQVATIQRLQIKIEVTYYNAVEEDQSFDDKVYTQYEDFEQNQTLSQVEEQLVEIILDRIVFDIFNDTAGNW</sequence>